<feature type="transmembrane region" description="Helical" evidence="1">
    <location>
        <begin position="22"/>
        <end position="43"/>
    </location>
</feature>
<dbReference type="RefSeq" id="WP_156711060.1">
    <property type="nucleotide sequence ID" value="NZ_WPHG01000001.1"/>
</dbReference>
<name>A0A844QBU1_9HYPH</name>
<evidence type="ECO:0000256" key="1">
    <source>
        <dbReference type="SAM" id="Phobius"/>
    </source>
</evidence>
<evidence type="ECO:0000313" key="2">
    <source>
        <dbReference type="EMBL" id="MVA96114.1"/>
    </source>
</evidence>
<comment type="caution">
    <text evidence="2">The sequence shown here is derived from an EMBL/GenBank/DDBJ whole genome shotgun (WGS) entry which is preliminary data.</text>
</comment>
<keyword evidence="1" id="KW-0472">Membrane</keyword>
<sequence length="338" mass="35938">MMGSEAEGVTSSKREGGTSRRFFWLATGIVAAIALYTGGWFYAANTLERATDTWLARMGERGAAASCQQREARGYPFRIGLFCSEAAIEDAEGRFAIRAAGLRSAAQIYNPAQIVGELDTIRLDLLAAPNPVGARAGDIRFSARLADPLPERASVTAQQVKLDATPEGRVASVLFEAGHVEAHARRNGADLDLAVSAEAISALPPQIGREIRAERFQADFTVADGVRLAMERPQSLRGISLVIRDLAITLADKAGFALSGPFSVDMDGFIDAKLQISARNPQEIAALLAEIMPENGNQIRSVAAGLAALGDNPSLPLTVTKGQARIAFITLGRIPPLN</sequence>
<dbReference type="EMBL" id="WPHG01000001">
    <property type="protein sequence ID" value="MVA96114.1"/>
    <property type="molecule type" value="Genomic_DNA"/>
</dbReference>
<organism evidence="2 3">
    <name type="scientific">Nitratireductor arenosus</name>
    <dbReference type="NCBI Taxonomy" id="2682096"/>
    <lineage>
        <taxon>Bacteria</taxon>
        <taxon>Pseudomonadati</taxon>
        <taxon>Pseudomonadota</taxon>
        <taxon>Alphaproteobacteria</taxon>
        <taxon>Hyphomicrobiales</taxon>
        <taxon>Phyllobacteriaceae</taxon>
        <taxon>Nitratireductor</taxon>
    </lineage>
</organism>
<dbReference type="InterPro" id="IPR018666">
    <property type="entry name" value="DUF2125"/>
</dbReference>
<dbReference type="AlphaFoldDB" id="A0A844QBU1"/>
<keyword evidence="3" id="KW-1185">Reference proteome</keyword>
<accession>A0A844QBU1</accession>
<protein>
    <submittedName>
        <fullName evidence="2">DUF2125 domain-containing protein</fullName>
    </submittedName>
</protein>
<keyword evidence="1" id="KW-1133">Transmembrane helix</keyword>
<dbReference type="Proteomes" id="UP000463224">
    <property type="component" value="Unassembled WGS sequence"/>
</dbReference>
<evidence type="ECO:0000313" key="3">
    <source>
        <dbReference type="Proteomes" id="UP000463224"/>
    </source>
</evidence>
<gene>
    <name evidence="2" type="ORF">GN330_02475</name>
</gene>
<reference evidence="2 3" key="1">
    <citation type="submission" date="2019-12" db="EMBL/GenBank/DDBJ databases">
        <title>Nitratireductor arenosus sp. nov., Isolated from sea sand, Jeju island, South Korea.</title>
        <authorList>
            <person name="Kim W."/>
        </authorList>
    </citation>
    <scope>NUCLEOTIDE SEQUENCE [LARGE SCALE GENOMIC DNA]</scope>
    <source>
        <strain evidence="2 3">CAU 1489</strain>
    </source>
</reference>
<dbReference type="Pfam" id="PF09898">
    <property type="entry name" value="DUF2125"/>
    <property type="match status" value="1"/>
</dbReference>
<keyword evidence="1" id="KW-0812">Transmembrane</keyword>
<proteinExistence type="predicted"/>